<dbReference type="Gene3D" id="1.10.10.10">
    <property type="entry name" value="Winged helix-like DNA-binding domain superfamily/Winged helix DNA-binding domain"/>
    <property type="match status" value="1"/>
</dbReference>
<evidence type="ECO:0000313" key="4">
    <source>
        <dbReference type="Proteomes" id="UP001224926"/>
    </source>
</evidence>
<evidence type="ECO:0000313" key="3">
    <source>
        <dbReference type="EMBL" id="WMT07267.1"/>
    </source>
</evidence>
<feature type="region of interest" description="Disordered" evidence="1">
    <location>
        <begin position="1"/>
        <end position="25"/>
    </location>
</feature>
<keyword evidence="2" id="KW-1133">Transmembrane helix</keyword>
<dbReference type="AlphaFoldDB" id="A0AAF0P953"/>
<proteinExistence type="predicted"/>
<protein>
    <submittedName>
        <fullName evidence="3">Helix-turn-helix domain-containing protein</fullName>
    </submittedName>
</protein>
<gene>
    <name evidence="3" type="ORF">NP511_17990</name>
</gene>
<feature type="compositionally biased region" description="Polar residues" evidence="1">
    <location>
        <begin position="1"/>
        <end position="15"/>
    </location>
</feature>
<feature type="transmembrane region" description="Helical" evidence="2">
    <location>
        <begin position="168"/>
        <end position="190"/>
    </location>
</feature>
<reference evidence="3 4" key="1">
    <citation type="submission" date="2022-07" db="EMBL/GenBank/DDBJ databases">
        <title>Two temperate virus in Haloterrigena jeotgali A29.</title>
        <authorList>
            <person name="Deng X."/>
        </authorList>
    </citation>
    <scope>NUCLEOTIDE SEQUENCE [LARGE SCALE GENOMIC DNA]</scope>
    <source>
        <strain evidence="3 4">A29</strain>
    </source>
</reference>
<keyword evidence="2" id="KW-0812">Transmembrane</keyword>
<sequence>MSGHMHSSGQTSYVTERTEPSTDEQAYDVLDGKAKYVDIYYLMKGGETYTARELCNEISISYQKTSTYLNEMEDRGVVTYEKDGNTKIWFLDRPYSKYDPERIIEERTVVEEIIEERTVVEEVSPYKEFEDFLWAYRMLVLPSVFVLLFGVSLFVYKYVFYDLYPTAIGSWPEVITTAGLVCLLTILVTAGNEVR</sequence>
<dbReference type="Proteomes" id="UP001224926">
    <property type="component" value="Chromosome"/>
</dbReference>
<keyword evidence="2" id="KW-0472">Membrane</keyword>
<dbReference type="InterPro" id="IPR036390">
    <property type="entry name" value="WH_DNA-bd_sf"/>
</dbReference>
<dbReference type="SUPFAM" id="SSF46785">
    <property type="entry name" value="Winged helix' DNA-binding domain"/>
    <property type="match status" value="1"/>
</dbReference>
<dbReference type="GeneID" id="84215873"/>
<organism evidence="3 4">
    <name type="scientific">Natrinema thermotolerans</name>
    <dbReference type="NCBI Taxonomy" id="121872"/>
    <lineage>
        <taxon>Archaea</taxon>
        <taxon>Methanobacteriati</taxon>
        <taxon>Methanobacteriota</taxon>
        <taxon>Stenosarchaea group</taxon>
        <taxon>Halobacteria</taxon>
        <taxon>Halobacteriales</taxon>
        <taxon>Natrialbaceae</taxon>
        <taxon>Natrinema</taxon>
    </lineage>
</organism>
<accession>A0AAF0P953</accession>
<dbReference type="CDD" id="cd00090">
    <property type="entry name" value="HTH_ARSR"/>
    <property type="match status" value="1"/>
</dbReference>
<dbReference type="InterPro" id="IPR011991">
    <property type="entry name" value="ArsR-like_HTH"/>
</dbReference>
<dbReference type="RefSeq" id="WP_308986946.1">
    <property type="nucleotide sequence ID" value="NZ_CP101873.1"/>
</dbReference>
<feature type="transmembrane region" description="Helical" evidence="2">
    <location>
        <begin position="134"/>
        <end position="156"/>
    </location>
</feature>
<name>A0AAF0P953_9EURY</name>
<dbReference type="EMBL" id="CP101873">
    <property type="protein sequence ID" value="WMT07267.1"/>
    <property type="molecule type" value="Genomic_DNA"/>
</dbReference>
<evidence type="ECO:0000256" key="1">
    <source>
        <dbReference type="SAM" id="MobiDB-lite"/>
    </source>
</evidence>
<dbReference type="InterPro" id="IPR036388">
    <property type="entry name" value="WH-like_DNA-bd_sf"/>
</dbReference>
<evidence type="ECO:0000256" key="2">
    <source>
        <dbReference type="SAM" id="Phobius"/>
    </source>
</evidence>
<keyword evidence="4" id="KW-1185">Reference proteome</keyword>